<dbReference type="InterPro" id="IPR031826">
    <property type="entry name" value="IC97/Casc1_N"/>
</dbReference>
<dbReference type="STRING" id="461836.A0A0L0DBZ3"/>
<dbReference type="GeneID" id="25569848"/>
<dbReference type="Gene3D" id="1.10.840.10">
    <property type="entry name" value="Ras guanine-nucleotide exchange factors catalytic domain"/>
    <property type="match status" value="1"/>
</dbReference>
<dbReference type="PANTHER" id="PTHR20929">
    <property type="entry name" value="LUNG ADENOMA SUSCEPTIBILITY 1-RELATED"/>
    <property type="match status" value="1"/>
</dbReference>
<evidence type="ECO:0000259" key="6">
    <source>
        <dbReference type="PROSITE" id="PS50212"/>
    </source>
</evidence>
<name>A0A0L0DBZ3_THETB</name>
<keyword evidence="2" id="KW-0344">Guanine-nucleotide releasing factor</keyword>
<feature type="compositionally biased region" description="Pro residues" evidence="4">
    <location>
        <begin position="715"/>
        <end position="724"/>
    </location>
</feature>
<organism evidence="7 8">
    <name type="scientific">Thecamonas trahens ATCC 50062</name>
    <dbReference type="NCBI Taxonomy" id="461836"/>
    <lineage>
        <taxon>Eukaryota</taxon>
        <taxon>Apusozoa</taxon>
        <taxon>Apusomonadida</taxon>
        <taxon>Apusomonadidae</taxon>
        <taxon>Thecamonas</taxon>
    </lineage>
</organism>
<feature type="coiled-coil region" evidence="3">
    <location>
        <begin position="941"/>
        <end position="982"/>
    </location>
</feature>
<dbReference type="eggNOG" id="KOG3417">
    <property type="taxonomic scope" value="Eukaryota"/>
</dbReference>
<dbReference type="Pfam" id="PF15927">
    <property type="entry name" value="Casc1_N"/>
    <property type="match status" value="1"/>
</dbReference>
<dbReference type="InterPro" id="IPR019804">
    <property type="entry name" value="Ras_G-nucl-exch_fac_CS"/>
</dbReference>
<dbReference type="Gene3D" id="1.20.870.10">
    <property type="entry name" value="Son of sevenless (SoS) protein Chain: S domain 1"/>
    <property type="match status" value="1"/>
</dbReference>
<dbReference type="GO" id="GO:0008017">
    <property type="term" value="F:microtubule binding"/>
    <property type="evidence" value="ECO:0007669"/>
    <property type="project" value="TreeGrafter"/>
</dbReference>
<keyword evidence="3" id="KW-0175">Coiled coil</keyword>
<dbReference type="InterPro" id="IPR001895">
    <property type="entry name" value="RASGEF_cat_dom"/>
</dbReference>
<feature type="coiled-coil region" evidence="3">
    <location>
        <begin position="625"/>
        <end position="684"/>
    </location>
</feature>
<dbReference type="InterPro" id="IPR023247">
    <property type="entry name" value="IC97/Dnai7-like"/>
</dbReference>
<feature type="coiled-coil region" evidence="3">
    <location>
        <begin position="1035"/>
        <end position="1069"/>
    </location>
</feature>
<dbReference type="GO" id="GO:0005085">
    <property type="term" value="F:guanyl-nucleotide exchange factor activity"/>
    <property type="evidence" value="ECO:0007669"/>
    <property type="project" value="UniProtKB-KW"/>
</dbReference>
<dbReference type="PROSITE" id="PS00720">
    <property type="entry name" value="RASGEF"/>
    <property type="match status" value="1"/>
</dbReference>
<evidence type="ECO:0000256" key="2">
    <source>
        <dbReference type="PROSITE-ProRule" id="PRU00168"/>
    </source>
</evidence>
<feature type="region of interest" description="Disordered" evidence="4">
    <location>
        <begin position="1121"/>
        <end position="1161"/>
    </location>
</feature>
<dbReference type="PROSITE" id="PS50212">
    <property type="entry name" value="RASGEF_NTER"/>
    <property type="match status" value="1"/>
</dbReference>
<dbReference type="PANTHER" id="PTHR20929:SF11">
    <property type="entry name" value="DYNEIN AXONEMAL INTERMEDIATE CHAIN 7"/>
    <property type="match status" value="1"/>
</dbReference>
<evidence type="ECO:0000313" key="8">
    <source>
        <dbReference type="Proteomes" id="UP000054408"/>
    </source>
</evidence>
<dbReference type="SMART" id="SM00147">
    <property type="entry name" value="RasGEF"/>
    <property type="match status" value="1"/>
</dbReference>
<dbReference type="GO" id="GO:0007264">
    <property type="term" value="P:small GTPase-mediated signal transduction"/>
    <property type="evidence" value="ECO:0007669"/>
    <property type="project" value="InterPro"/>
</dbReference>
<feature type="coiled-coil region" evidence="3">
    <location>
        <begin position="734"/>
        <end position="851"/>
    </location>
</feature>
<dbReference type="GO" id="GO:0048487">
    <property type="term" value="F:beta-tubulin binding"/>
    <property type="evidence" value="ECO:0007669"/>
    <property type="project" value="TreeGrafter"/>
</dbReference>
<dbReference type="SUPFAM" id="SSF48366">
    <property type="entry name" value="Ras GEF"/>
    <property type="match status" value="1"/>
</dbReference>
<evidence type="ECO:0000256" key="1">
    <source>
        <dbReference type="ARBA" id="ARBA00024332"/>
    </source>
</evidence>
<dbReference type="Proteomes" id="UP000054408">
    <property type="component" value="Unassembled WGS sequence"/>
</dbReference>
<sequence length="1663" mass="184674">MTKKQRAALAKAEAEAQRLALIEEYARLERERIEEEARQAKERELMKLKLEEEQEKREEEHAEIQVWLGERTVEVELWDSDAEAAEAWARHVECEPLPDPRSEREMNTYLRLWAEASVADHVEALNKVQESNVVVADIERVLARAFERSDTAAMARLEAKVAELRSVATTKIDALTAHLIQHADAFTDDKLECQVEVALPDVRYALWVNVAKNLRVKSREFRDVGITTSISKGLALASVAMRFVHTNWDNLTPTSVSDEYMTLGGILHFDLLDVPPSPKTLKGWTLRPVTELAHTVRRLGYPIVPPGTDPASAPVAPSPSWKRIKITWIVPDAVFVRSKSPLLGWWDAQVGIWRTDGIEASTFDPVTRVLSFETIHAAPTALLQPRYIDLPFEHWLLAPAEPNKAMLSLMGGEMQIVVEIGEGYCRLTKPLDDCFKELRNSRLSPYLFMIKLARIGINMIPTNASVPRLTGVRVKDRSLEDALHAELCLLAPSFSLGYSKWNAGRSAKKAVLKIRQALDQAAASEAPAASRLDPGSDIEPYLTILYDHRHHDAAVLKANDDSEHFTEEKQDGLALHRNVYNCVKEVCLQEAIMVCRAASDRFTESVRHMLNIVRLMASGSESQNFSHAQKANLELKAELEQAEADMETFREKVKFKLASQISERRRLTERAEALQAENEKLAEQVAATRGGEGEGGESGSGSASGGEAMARSVKPVPPPRPKAPPRTAEEAAEAAMLIEHIRQAESEAEHVQRKVRIKLQHLVIEKHALNIRLQELENSENSMSRMQEMRTQLAQLLDDKTTLMQQWTELKATMENAQLWQTQNAQLERQIQLVDSQRAEAQAKMDKLTAALNANLATKAEARKSKKKLGARIEKRKEILARERDSQKHAAQWKAQNEFLRAQMAKIRKVNVVLAAKVEDAQAISLDSSNSREGAALAAQVASNEAAMAELRTTIAELESAKAAFESEAAALTSDVEALVAEVTGAKMKIQTLTRTATKSAATNADYRRTLLNVLEEKGMLSLRVNELLSKLKLLEEWEEENDELYFGIQELLDENARLQQRLAQLRAAAEASGDSSLVPDAMDVSLNAATKEILEASVYGTLDGDDVDRFAEMRRAFGMELPQGAESGGGEDSGSGHMSLDMSASGEGSSASPFKPGRASLRRIKGRTYSEAKLSELHSLLQDPGDASDVAARIQKAAEAKAAAKAKAKASAAAEAEAAGASSGDGAGKGGESDASLSLSLLTDDSPEAYFADKRDIKFMSPEELPAEAQSGAAGGGSSYPSVKCGTLYRLVERLTFEKYPDMEYVQAFMLTYRSFTNPIALMEKMIERYCITAPASLDAAAQAEFKKRKLVPIRLRVYNVLRGWLDKYFRDFEENEDLLAMLKDFASNIMTATGMKRPAAGKAKKLSFESLPPPPKSQIISNPFSINIKDLARNMCLLEMQMYQAIPVTECLNNRWSGPNKAKTAPSIFRTIVHFNTTTMWVTTEVVQNTKLKPKARAKIIAYFIKLAMELKALNNLNGVMEVVAGLSNASVRRLKRAWARVDSKLIAEFDSLKSLTSNHRAYAMLRNHIRICKPPCIPYLGVHLTDLTFIEDGNDDQIDGGLINMVKRRMAANVIRDILQYQHDSYPFEVSLPIAHYLVNMECKDDDACYDLSLLAEPRQ</sequence>
<feature type="region of interest" description="Disordered" evidence="4">
    <location>
        <begin position="687"/>
        <end position="730"/>
    </location>
</feature>
<evidence type="ECO:0000313" key="7">
    <source>
        <dbReference type="EMBL" id="KNC49760.1"/>
    </source>
</evidence>
<dbReference type="InterPro" id="IPR036964">
    <property type="entry name" value="RASGEF_cat_dom_sf"/>
</dbReference>
<proteinExistence type="inferred from homology"/>
<dbReference type="InterPro" id="IPR023578">
    <property type="entry name" value="Ras_GEF_dom_sf"/>
</dbReference>
<evidence type="ECO:0000259" key="5">
    <source>
        <dbReference type="PROSITE" id="PS50009"/>
    </source>
</evidence>
<dbReference type="EMBL" id="GL349457">
    <property type="protein sequence ID" value="KNC49760.1"/>
    <property type="molecule type" value="Genomic_DNA"/>
</dbReference>
<feature type="domain" description="N-terminal Ras-GEF" evidence="6">
    <location>
        <begin position="1280"/>
        <end position="1413"/>
    </location>
</feature>
<dbReference type="GO" id="GO:0005930">
    <property type="term" value="C:axoneme"/>
    <property type="evidence" value="ECO:0007669"/>
    <property type="project" value="TreeGrafter"/>
</dbReference>
<evidence type="ECO:0000256" key="3">
    <source>
        <dbReference type="SAM" id="Coils"/>
    </source>
</evidence>
<gene>
    <name evidence="7" type="ORF">AMSG_11933</name>
</gene>
<protein>
    <submittedName>
        <fullName evidence="7">Uncharacterized protein</fullName>
    </submittedName>
</protein>
<feature type="coiled-coil region" evidence="3">
    <location>
        <begin position="11"/>
        <end position="70"/>
    </location>
</feature>
<dbReference type="RefSeq" id="XP_013757613.1">
    <property type="nucleotide sequence ID" value="XM_013902159.1"/>
</dbReference>
<dbReference type="CDD" id="cd06224">
    <property type="entry name" value="REM"/>
    <property type="match status" value="1"/>
</dbReference>
<dbReference type="Pfam" id="PF00617">
    <property type="entry name" value="RasGEF"/>
    <property type="match status" value="1"/>
</dbReference>
<feature type="compositionally biased region" description="Low complexity" evidence="4">
    <location>
        <begin position="705"/>
        <end position="714"/>
    </location>
</feature>
<dbReference type="PROSITE" id="PS50009">
    <property type="entry name" value="RASGEF_CAT"/>
    <property type="match status" value="1"/>
</dbReference>
<accession>A0A0L0DBZ3</accession>
<keyword evidence="8" id="KW-1185">Reference proteome</keyword>
<dbReference type="InterPro" id="IPR000651">
    <property type="entry name" value="Ras-like_Gua-exchang_fac_N"/>
</dbReference>
<dbReference type="Pfam" id="PF00618">
    <property type="entry name" value="RasGEF_N"/>
    <property type="match status" value="1"/>
</dbReference>
<dbReference type="CDD" id="cd00155">
    <property type="entry name" value="RasGEF"/>
    <property type="match status" value="1"/>
</dbReference>
<dbReference type="SMART" id="SM00229">
    <property type="entry name" value="RasGEFN"/>
    <property type="match status" value="1"/>
</dbReference>
<feature type="domain" description="Ras-GEF" evidence="5">
    <location>
        <begin position="1429"/>
        <end position="1662"/>
    </location>
</feature>
<dbReference type="OrthoDB" id="297923at2759"/>
<comment type="similarity">
    <text evidence="1">Belongs to the DNAI7 family.</text>
</comment>
<reference evidence="7 8" key="1">
    <citation type="submission" date="2010-05" db="EMBL/GenBank/DDBJ databases">
        <title>The Genome Sequence of Thecamonas trahens ATCC 50062.</title>
        <authorList>
            <consortium name="The Broad Institute Genome Sequencing Platform"/>
            <person name="Russ C."/>
            <person name="Cuomo C."/>
            <person name="Shea T."/>
            <person name="Young S.K."/>
            <person name="Zeng Q."/>
            <person name="Koehrsen M."/>
            <person name="Haas B."/>
            <person name="Borodovsky M."/>
            <person name="Guigo R."/>
            <person name="Alvarado L."/>
            <person name="Berlin A."/>
            <person name="Bochicchio J."/>
            <person name="Borenstein D."/>
            <person name="Chapman S."/>
            <person name="Chen Z."/>
            <person name="Freedman E."/>
            <person name="Gellesch M."/>
            <person name="Goldberg J."/>
            <person name="Griggs A."/>
            <person name="Gujja S."/>
            <person name="Heilman E."/>
            <person name="Heiman D."/>
            <person name="Hepburn T."/>
            <person name="Howarth C."/>
            <person name="Jen D."/>
            <person name="Larson L."/>
            <person name="Mehta T."/>
            <person name="Park D."/>
            <person name="Pearson M."/>
            <person name="Roberts A."/>
            <person name="Saif S."/>
            <person name="Shenoy N."/>
            <person name="Sisk P."/>
            <person name="Stolte C."/>
            <person name="Sykes S."/>
            <person name="Thomson T."/>
            <person name="Walk T."/>
            <person name="White J."/>
            <person name="Yandava C."/>
            <person name="Burger G."/>
            <person name="Gray M.W."/>
            <person name="Holland P.W.H."/>
            <person name="King N."/>
            <person name="Lang F.B.F."/>
            <person name="Roger A.J."/>
            <person name="Ruiz-Trillo I."/>
            <person name="Lander E."/>
            <person name="Nusbaum C."/>
        </authorList>
    </citation>
    <scope>NUCLEOTIDE SEQUENCE [LARGE SCALE GENOMIC DNA]</scope>
    <source>
        <strain evidence="7 8">ATCC 50062</strain>
    </source>
</reference>
<dbReference type="PRINTS" id="PR02043">
    <property type="entry name" value="CANCERSCCP1"/>
</dbReference>
<evidence type="ECO:0000256" key="4">
    <source>
        <dbReference type="SAM" id="MobiDB-lite"/>
    </source>
</evidence>